<reference evidence="2" key="1">
    <citation type="submission" date="2023-12" db="EMBL/GenBank/DDBJ databases">
        <title>Novel species in genus Nocardioides.</title>
        <authorList>
            <person name="Zhou H."/>
        </authorList>
    </citation>
    <scope>NUCLEOTIDE SEQUENCE [LARGE SCALE GENOMIC DNA]</scope>
    <source>
        <strain evidence="2">HM61</strain>
    </source>
</reference>
<dbReference type="Proteomes" id="UP001327225">
    <property type="component" value="Chromosome"/>
</dbReference>
<dbReference type="Gene3D" id="3.40.50.2000">
    <property type="entry name" value="Glycogen Phosphorylase B"/>
    <property type="match status" value="1"/>
</dbReference>
<proteinExistence type="predicted"/>
<dbReference type="GO" id="GO:0016757">
    <property type="term" value="F:glycosyltransferase activity"/>
    <property type="evidence" value="ECO:0007669"/>
    <property type="project" value="UniProtKB-KW"/>
</dbReference>
<keyword evidence="2" id="KW-1185">Reference proteome</keyword>
<keyword evidence="1" id="KW-0328">Glycosyltransferase</keyword>
<dbReference type="EC" id="2.4.-.-" evidence="1"/>
<sequence>MRTGMDIARFTAAAYDVPGLAAWLARVGGRYVLTTGGLAPENGVLDLLEAHATLLLEQAALADVRMVVAGRQPDADEDLVAELTRRAAELGTAPILLGPVTEAEFPALVAGASAFGYLPTRDASCVSAIEALAAGVPVIARDLPEVRAVLRDVVAYGDTVLSIADALVDVLTDPPEPDAGVALAAAYAEEGA</sequence>
<evidence type="ECO:0000313" key="2">
    <source>
        <dbReference type="Proteomes" id="UP001327225"/>
    </source>
</evidence>
<dbReference type="EMBL" id="CP141059">
    <property type="protein sequence ID" value="WQQ28128.1"/>
    <property type="molecule type" value="Genomic_DNA"/>
</dbReference>
<evidence type="ECO:0000313" key="1">
    <source>
        <dbReference type="EMBL" id="WQQ28128.1"/>
    </source>
</evidence>
<dbReference type="PANTHER" id="PTHR12526">
    <property type="entry name" value="GLYCOSYLTRANSFERASE"/>
    <property type="match status" value="1"/>
</dbReference>
<name>A0ABZ0ZV65_9ACTN</name>
<protein>
    <submittedName>
        <fullName evidence="1">Glycosyltransferase</fullName>
        <ecNumber evidence="1">2.4.-.-</ecNumber>
    </submittedName>
</protein>
<keyword evidence="1" id="KW-0808">Transferase</keyword>
<dbReference type="Pfam" id="PF13692">
    <property type="entry name" value="Glyco_trans_1_4"/>
    <property type="match status" value="1"/>
</dbReference>
<gene>
    <name evidence="1" type="ORF">SHK19_07820</name>
</gene>
<dbReference type="SUPFAM" id="SSF53756">
    <property type="entry name" value="UDP-Glycosyltransferase/glycogen phosphorylase"/>
    <property type="match status" value="1"/>
</dbReference>
<dbReference type="RefSeq" id="WP_322938314.1">
    <property type="nucleotide sequence ID" value="NZ_CP141059.1"/>
</dbReference>
<organism evidence="1 2">
    <name type="scientific">Nocardioides bizhenqiangii</name>
    <dbReference type="NCBI Taxonomy" id="3095076"/>
    <lineage>
        <taxon>Bacteria</taxon>
        <taxon>Bacillati</taxon>
        <taxon>Actinomycetota</taxon>
        <taxon>Actinomycetes</taxon>
        <taxon>Propionibacteriales</taxon>
        <taxon>Nocardioidaceae</taxon>
        <taxon>Nocardioides</taxon>
    </lineage>
</organism>
<accession>A0ABZ0ZV65</accession>